<gene>
    <name evidence="2" type="ORF">PS9374_04827</name>
</gene>
<evidence type="ECO:0000256" key="1">
    <source>
        <dbReference type="SAM" id="SignalP"/>
    </source>
</evidence>
<reference evidence="2 3" key="1">
    <citation type="journal article" date="2016" name="Genome Announc.">
        <title>Draft Genome Sequence of Planomonospora sphaerica JCM9374, a Rare Actinomycete.</title>
        <authorList>
            <person name="Dohra H."/>
            <person name="Suzuki T."/>
            <person name="Inoue Y."/>
            <person name="Kodani S."/>
        </authorList>
    </citation>
    <scope>NUCLEOTIDE SEQUENCE [LARGE SCALE GENOMIC DNA]</scope>
    <source>
        <strain evidence="2 3">JCM 9374</strain>
    </source>
</reference>
<dbReference type="STRING" id="161355.PS9374_04827"/>
<dbReference type="Proteomes" id="UP000077701">
    <property type="component" value="Unassembled WGS sequence"/>
</dbReference>
<evidence type="ECO:0008006" key="4">
    <source>
        <dbReference type="Google" id="ProtNLM"/>
    </source>
</evidence>
<name>A0A171DK09_9ACTN</name>
<keyword evidence="3" id="KW-1185">Reference proteome</keyword>
<sequence length="315" mass="34559">MNNTRKSLLLPPALLAALCLAGCSASDADASRSGQGDVPSDHRVVDGVDDLTLPMDSYDLDNVRRARVQEARFKIIRECLKGFDLVMPEHDTGPIRYPRNAAYLGWLGEKEVHRHGYLGPAGQEAEEFAALDGLRMFDIPVDQDAAHTGLGASKVNGVRVPRGGCAGEAERALNAGAAGPDGSGPAKENDFKRLYSLMEDAATEGFRDERIREADARWSECMEKKGFSYGKPFDAQSDRRWQLGDSGRGRRSVSALEIKTAVADEQCRLQVDYSGVRRAAYTEAQNAIIEKNRGVLRNLKELMEKRYSNAVKILG</sequence>
<keyword evidence="1" id="KW-0732">Signal</keyword>
<feature type="chain" id="PRO_5039647737" description="Lipoprotein" evidence="1">
    <location>
        <begin position="22"/>
        <end position="315"/>
    </location>
</feature>
<comment type="caution">
    <text evidence="2">The sequence shown here is derived from an EMBL/GenBank/DDBJ whole genome shotgun (WGS) entry which is preliminary data.</text>
</comment>
<dbReference type="EMBL" id="BDCX01000012">
    <property type="protein sequence ID" value="GAT69156.1"/>
    <property type="molecule type" value="Genomic_DNA"/>
</dbReference>
<evidence type="ECO:0000313" key="3">
    <source>
        <dbReference type="Proteomes" id="UP000077701"/>
    </source>
</evidence>
<dbReference type="AlphaFoldDB" id="A0A171DK09"/>
<protein>
    <recommendedName>
        <fullName evidence="4">Lipoprotein</fullName>
    </recommendedName>
</protein>
<organism evidence="2 3">
    <name type="scientific">Planomonospora sphaerica</name>
    <dbReference type="NCBI Taxonomy" id="161355"/>
    <lineage>
        <taxon>Bacteria</taxon>
        <taxon>Bacillati</taxon>
        <taxon>Actinomycetota</taxon>
        <taxon>Actinomycetes</taxon>
        <taxon>Streptosporangiales</taxon>
        <taxon>Streptosporangiaceae</taxon>
        <taxon>Planomonospora</taxon>
    </lineage>
</organism>
<accession>A0A171DK09</accession>
<reference evidence="3" key="2">
    <citation type="submission" date="2016-04" db="EMBL/GenBank/DDBJ databases">
        <title>Planomonospora sphaerica JCM9374 whole genome shotgun sequence.</title>
        <authorList>
            <person name="Suzuki T."/>
            <person name="Dohra H."/>
            <person name="Kodani S."/>
        </authorList>
    </citation>
    <scope>NUCLEOTIDE SEQUENCE [LARGE SCALE GENOMIC DNA]</scope>
    <source>
        <strain evidence="3">JCM 9374</strain>
    </source>
</reference>
<evidence type="ECO:0000313" key="2">
    <source>
        <dbReference type="EMBL" id="GAT69156.1"/>
    </source>
</evidence>
<proteinExistence type="predicted"/>
<feature type="signal peptide" evidence="1">
    <location>
        <begin position="1"/>
        <end position="21"/>
    </location>
</feature>